<reference evidence="10" key="1">
    <citation type="submission" date="2020-05" db="EMBL/GenBank/DDBJ databases">
        <authorList>
            <person name="Chiriac C."/>
            <person name="Salcher M."/>
            <person name="Ghai R."/>
            <person name="Kavagutti S V."/>
        </authorList>
    </citation>
    <scope>NUCLEOTIDE SEQUENCE</scope>
</reference>
<name>A0A6J5YDH1_9ZZZZ</name>
<keyword evidence="4 9" id="KW-0812">Transmembrane</keyword>
<keyword evidence="7 9" id="KW-0472">Membrane</keyword>
<dbReference type="Pfam" id="PF02653">
    <property type="entry name" value="BPD_transp_2"/>
    <property type="match status" value="2"/>
</dbReference>
<dbReference type="CDD" id="cd06582">
    <property type="entry name" value="TM_PBP1_LivH_like"/>
    <property type="match status" value="1"/>
</dbReference>
<evidence type="ECO:0000256" key="4">
    <source>
        <dbReference type="ARBA" id="ARBA00022692"/>
    </source>
</evidence>
<evidence type="ECO:0000256" key="9">
    <source>
        <dbReference type="SAM" id="Phobius"/>
    </source>
</evidence>
<keyword evidence="3" id="KW-1003">Cell membrane</keyword>
<feature type="transmembrane region" description="Helical" evidence="9">
    <location>
        <begin position="431"/>
        <end position="449"/>
    </location>
</feature>
<comment type="subcellular location">
    <subcellularLocation>
        <location evidence="1">Cell membrane</location>
        <topology evidence="1">Multi-pass membrane protein</topology>
    </subcellularLocation>
</comment>
<dbReference type="AlphaFoldDB" id="A0A6J5YDH1"/>
<feature type="transmembrane region" description="Helical" evidence="9">
    <location>
        <begin position="590"/>
        <end position="613"/>
    </location>
</feature>
<evidence type="ECO:0000256" key="3">
    <source>
        <dbReference type="ARBA" id="ARBA00022475"/>
    </source>
</evidence>
<feature type="transmembrane region" description="Helical" evidence="9">
    <location>
        <begin position="275"/>
        <end position="296"/>
    </location>
</feature>
<evidence type="ECO:0000256" key="1">
    <source>
        <dbReference type="ARBA" id="ARBA00004651"/>
    </source>
</evidence>
<keyword evidence="5" id="KW-0029">Amino-acid transport</keyword>
<dbReference type="InterPro" id="IPR052157">
    <property type="entry name" value="BCAA_transport_permease"/>
</dbReference>
<feature type="transmembrane region" description="Helical" evidence="9">
    <location>
        <begin position="92"/>
        <end position="113"/>
    </location>
</feature>
<dbReference type="CDD" id="cd06581">
    <property type="entry name" value="TM_PBP1_LivM_like"/>
    <property type="match status" value="1"/>
</dbReference>
<evidence type="ECO:0000313" key="11">
    <source>
        <dbReference type="EMBL" id="CAB4930364.1"/>
    </source>
</evidence>
<feature type="transmembrane region" description="Helical" evidence="9">
    <location>
        <begin position="40"/>
        <end position="60"/>
    </location>
</feature>
<gene>
    <name evidence="10" type="ORF">UFOPK1392_01705</name>
    <name evidence="11" type="ORF">UFOPK3733_00630</name>
</gene>
<evidence type="ECO:0000313" key="10">
    <source>
        <dbReference type="EMBL" id="CAB4323943.1"/>
    </source>
</evidence>
<feature type="transmembrane region" description="Helical" evidence="9">
    <location>
        <begin position="125"/>
        <end position="148"/>
    </location>
</feature>
<evidence type="ECO:0000256" key="8">
    <source>
        <dbReference type="ARBA" id="ARBA00037998"/>
    </source>
</evidence>
<feature type="transmembrane region" description="Helical" evidence="9">
    <location>
        <begin position="560"/>
        <end position="578"/>
    </location>
</feature>
<feature type="transmembrane region" description="Helical" evidence="9">
    <location>
        <begin position="509"/>
        <end position="525"/>
    </location>
</feature>
<dbReference type="GO" id="GO:0006865">
    <property type="term" value="P:amino acid transport"/>
    <property type="evidence" value="ECO:0007669"/>
    <property type="project" value="UniProtKB-KW"/>
</dbReference>
<feature type="transmembrane region" description="Helical" evidence="9">
    <location>
        <begin position="67"/>
        <end position="86"/>
    </location>
</feature>
<proteinExistence type="inferred from homology"/>
<feature type="transmembrane region" description="Helical" evidence="9">
    <location>
        <begin position="302"/>
        <end position="320"/>
    </location>
</feature>
<dbReference type="InterPro" id="IPR001851">
    <property type="entry name" value="ABC_transp_permease"/>
</dbReference>
<dbReference type="PANTHER" id="PTHR11795:SF445">
    <property type="entry name" value="AMINO ACID ABC TRANSPORTER PERMEASE PROTEIN"/>
    <property type="match status" value="1"/>
</dbReference>
<feature type="transmembrane region" description="Helical" evidence="9">
    <location>
        <begin position="341"/>
        <end position="359"/>
    </location>
</feature>
<dbReference type="InterPro" id="IPR043428">
    <property type="entry name" value="LivM-like"/>
</dbReference>
<accession>A0A6J5YDH1</accession>
<feature type="transmembrane region" description="Helical" evidence="9">
    <location>
        <begin position="223"/>
        <end position="244"/>
    </location>
</feature>
<dbReference type="EMBL" id="CAFBNC010000021">
    <property type="protein sequence ID" value="CAB4930364.1"/>
    <property type="molecule type" value="Genomic_DNA"/>
</dbReference>
<organism evidence="10">
    <name type="scientific">freshwater metagenome</name>
    <dbReference type="NCBI Taxonomy" id="449393"/>
    <lineage>
        <taxon>unclassified sequences</taxon>
        <taxon>metagenomes</taxon>
        <taxon>ecological metagenomes</taxon>
    </lineage>
</organism>
<dbReference type="PANTHER" id="PTHR11795">
    <property type="entry name" value="BRANCHED-CHAIN AMINO ACID TRANSPORT SYSTEM PERMEASE PROTEIN LIVH"/>
    <property type="match status" value="1"/>
</dbReference>
<feature type="transmembrane region" description="Helical" evidence="9">
    <location>
        <begin position="407"/>
        <end position="425"/>
    </location>
</feature>
<sequence length="735" mass="78307">MRLKFSPRLIPAVVVALIVAFVVHSNWGSASVTGQTIATFLVVGIALGGVYAISAAGLVVTYATTGIFNFAQAAIGCFLAFCYWQLTVQWGLPTLVAIAITLLVIAPAIGIALDRVIMRRLRDAALVVQLMVTVGLMLTFMGITLTIWSPKSPRSVPHFFEDTKGVQIGDVIATWHRIITVAIALLVAVALRFLLYRTRLGISMRAVVDSRSLAGLTGAKSSVISGASWSLGCMTAGLAGILIAPETGLVVENLALVIVVAAAAAAIAQLKSLPMVFVGGLIIGLSEGFSSVYLNFGTDWNYAPQAIPCVILFIALLFLPQARLETGKVRLTKRTERLTKPWEAALGGGVMIVLVGAWANGWIPWFSGTTFGERSAVWLGRGVGFLIFGLIMLSLVPLIGWAGQVSFANFAIAGIGAVLFSHFGGQNGSPVGILIVMLVCAPLGLLIALPALRLKGLYLALATLAFAEFTDKVIVRHPNMIDPSATGVLFKPLDIFGVHISSDAADRKAFVIFLIVTFAILFFMLELMRRSRWARRWIAMSDSPAASATIGINLTTTKMAVFMLSGAMAGFAGCMLGLSQGALRVDSFPMFVGLPLVLLLAVQGVRYPVAAFMGLLGLASFPALSEVMGNPSWLTQVSLIGPGIAAVAMAYRPEGAVFYSGRDLAGLLPWRADAREEKALLDQRTRDQDIGRDEINDLGISRAFTREKVAQLDRVLSISDAVDEHPMVVSTGVTK</sequence>
<keyword evidence="2" id="KW-0813">Transport</keyword>
<evidence type="ECO:0000256" key="6">
    <source>
        <dbReference type="ARBA" id="ARBA00022989"/>
    </source>
</evidence>
<keyword evidence="6 9" id="KW-1133">Transmembrane helix</keyword>
<evidence type="ECO:0000256" key="7">
    <source>
        <dbReference type="ARBA" id="ARBA00023136"/>
    </source>
</evidence>
<dbReference type="EMBL" id="CAEMXZ010000087">
    <property type="protein sequence ID" value="CAB4323943.1"/>
    <property type="molecule type" value="Genomic_DNA"/>
</dbReference>
<feature type="transmembrane region" description="Helical" evidence="9">
    <location>
        <begin position="250"/>
        <end position="268"/>
    </location>
</feature>
<evidence type="ECO:0000256" key="5">
    <source>
        <dbReference type="ARBA" id="ARBA00022970"/>
    </source>
</evidence>
<feature type="transmembrane region" description="Helical" evidence="9">
    <location>
        <begin position="379"/>
        <end position="400"/>
    </location>
</feature>
<protein>
    <submittedName>
        <fullName evidence="10">Unannotated protein</fullName>
    </submittedName>
</protein>
<evidence type="ECO:0000256" key="2">
    <source>
        <dbReference type="ARBA" id="ARBA00022448"/>
    </source>
</evidence>
<feature type="transmembrane region" description="Helical" evidence="9">
    <location>
        <begin position="175"/>
        <end position="195"/>
    </location>
</feature>
<dbReference type="GO" id="GO:0005886">
    <property type="term" value="C:plasma membrane"/>
    <property type="evidence" value="ECO:0007669"/>
    <property type="project" value="UniProtKB-SubCell"/>
</dbReference>
<comment type="similarity">
    <text evidence="8">Belongs to the binding-protein-dependent transport system permease family. LivHM subfamily.</text>
</comment>
<dbReference type="GO" id="GO:0015658">
    <property type="term" value="F:branched-chain amino acid transmembrane transporter activity"/>
    <property type="evidence" value="ECO:0007669"/>
    <property type="project" value="InterPro"/>
</dbReference>